<organism evidence="2 3">
    <name type="scientific">candidate division WWE3 bacterium RIFOXYA2_FULL_46_9</name>
    <dbReference type="NCBI Taxonomy" id="1802636"/>
    <lineage>
        <taxon>Bacteria</taxon>
        <taxon>Katanobacteria</taxon>
    </lineage>
</organism>
<comment type="caution">
    <text evidence="2">The sequence shown here is derived from an EMBL/GenBank/DDBJ whole genome shotgun (WGS) entry which is preliminary data.</text>
</comment>
<name>A0A1F4W319_UNCKA</name>
<evidence type="ECO:0000313" key="3">
    <source>
        <dbReference type="Proteomes" id="UP000176614"/>
    </source>
</evidence>
<protein>
    <submittedName>
        <fullName evidence="2">Uncharacterized protein</fullName>
    </submittedName>
</protein>
<gene>
    <name evidence="2" type="ORF">A2264_02700</name>
</gene>
<dbReference type="EMBL" id="MEVT01000003">
    <property type="protein sequence ID" value="OGC63781.1"/>
    <property type="molecule type" value="Genomic_DNA"/>
</dbReference>
<dbReference type="Proteomes" id="UP000176614">
    <property type="component" value="Unassembled WGS sequence"/>
</dbReference>
<feature type="transmembrane region" description="Helical" evidence="1">
    <location>
        <begin position="12"/>
        <end position="37"/>
    </location>
</feature>
<evidence type="ECO:0000313" key="2">
    <source>
        <dbReference type="EMBL" id="OGC63781.1"/>
    </source>
</evidence>
<keyword evidence="1" id="KW-0472">Membrane</keyword>
<sequence length="94" mass="10152">MKVITRIDPKSFANFYAIGMGLFMAIMLPFQIIGLIFGGKPEALVGTVVVTVIALLLGWIIGYVCALVTNLALKLSKGISIEMKDQNSNPLPQN</sequence>
<proteinExistence type="predicted"/>
<evidence type="ECO:0000256" key="1">
    <source>
        <dbReference type="SAM" id="Phobius"/>
    </source>
</evidence>
<keyword evidence="1" id="KW-1133">Transmembrane helix</keyword>
<dbReference type="AlphaFoldDB" id="A0A1F4W319"/>
<reference evidence="2 3" key="1">
    <citation type="journal article" date="2016" name="Nat. Commun.">
        <title>Thousands of microbial genomes shed light on interconnected biogeochemical processes in an aquifer system.</title>
        <authorList>
            <person name="Anantharaman K."/>
            <person name="Brown C.T."/>
            <person name="Hug L.A."/>
            <person name="Sharon I."/>
            <person name="Castelle C.J."/>
            <person name="Probst A.J."/>
            <person name="Thomas B.C."/>
            <person name="Singh A."/>
            <person name="Wilkins M.J."/>
            <person name="Karaoz U."/>
            <person name="Brodie E.L."/>
            <person name="Williams K.H."/>
            <person name="Hubbard S.S."/>
            <person name="Banfield J.F."/>
        </authorList>
    </citation>
    <scope>NUCLEOTIDE SEQUENCE [LARGE SCALE GENOMIC DNA]</scope>
</reference>
<feature type="transmembrane region" description="Helical" evidence="1">
    <location>
        <begin position="43"/>
        <end position="73"/>
    </location>
</feature>
<keyword evidence="1" id="KW-0812">Transmembrane</keyword>
<accession>A0A1F4W319</accession>